<gene>
    <name evidence="1" type="ORF">CINC_LOCUS7538</name>
</gene>
<accession>A0A9P0FXN0</accession>
<organism evidence="1 2">
    <name type="scientific">Chrysodeixis includens</name>
    <name type="common">Soybean looper</name>
    <name type="synonym">Pseudoplusia includens</name>
    <dbReference type="NCBI Taxonomy" id="689277"/>
    <lineage>
        <taxon>Eukaryota</taxon>
        <taxon>Metazoa</taxon>
        <taxon>Ecdysozoa</taxon>
        <taxon>Arthropoda</taxon>
        <taxon>Hexapoda</taxon>
        <taxon>Insecta</taxon>
        <taxon>Pterygota</taxon>
        <taxon>Neoptera</taxon>
        <taxon>Endopterygota</taxon>
        <taxon>Lepidoptera</taxon>
        <taxon>Glossata</taxon>
        <taxon>Ditrysia</taxon>
        <taxon>Noctuoidea</taxon>
        <taxon>Noctuidae</taxon>
        <taxon>Plusiinae</taxon>
        <taxon>Chrysodeixis</taxon>
    </lineage>
</organism>
<reference evidence="1" key="1">
    <citation type="submission" date="2021-12" db="EMBL/GenBank/DDBJ databases">
        <authorList>
            <person name="King R."/>
        </authorList>
    </citation>
    <scope>NUCLEOTIDE SEQUENCE</scope>
</reference>
<protein>
    <submittedName>
        <fullName evidence="1">Uncharacterized protein</fullName>
    </submittedName>
</protein>
<keyword evidence="2" id="KW-1185">Reference proteome</keyword>
<evidence type="ECO:0000313" key="1">
    <source>
        <dbReference type="EMBL" id="CAH0597064.1"/>
    </source>
</evidence>
<proteinExistence type="predicted"/>
<dbReference type="Proteomes" id="UP001154114">
    <property type="component" value="Chromosome 23"/>
</dbReference>
<dbReference type="AlphaFoldDB" id="A0A9P0FXN0"/>
<name>A0A9P0FXN0_CHRIL</name>
<sequence length="215" mass="23553">MSYLLSVTKSTTFQKRVLASTGIHSHFPFNKFKFNYFSLETSYSFSVVYIISQQSSPTLVVPGTQSPLKELRNCIITTEDSLPSSSAFSRGGASSTGVTTLLSTSFFSTWSSSSSTNIIIPLSSLFGSSSLSSRSLFCLEPPMTNPLTSNSCSSPEFSGRCVGKFLASMLANSIRKITLMGSIFLKLITYKIFLACSRIRAQYLGHNFYGDLFML</sequence>
<evidence type="ECO:0000313" key="2">
    <source>
        <dbReference type="Proteomes" id="UP001154114"/>
    </source>
</evidence>
<dbReference type="EMBL" id="LR824026">
    <property type="protein sequence ID" value="CAH0597064.1"/>
    <property type="molecule type" value="Genomic_DNA"/>
</dbReference>